<feature type="compositionally biased region" description="Basic and acidic residues" evidence="1">
    <location>
        <begin position="173"/>
        <end position="184"/>
    </location>
</feature>
<feature type="region of interest" description="Disordered" evidence="1">
    <location>
        <begin position="164"/>
        <end position="184"/>
    </location>
</feature>
<keyword evidence="3" id="KW-1185">Reference proteome</keyword>
<comment type="caution">
    <text evidence="2">The sequence shown here is derived from an EMBL/GenBank/DDBJ whole genome shotgun (WGS) entry which is preliminary data.</text>
</comment>
<organism evidence="2 3">
    <name type="scientific">Pseudoclavibacter helvolus</name>
    <dbReference type="NCBI Taxonomy" id="255205"/>
    <lineage>
        <taxon>Bacteria</taxon>
        <taxon>Bacillati</taxon>
        <taxon>Actinomycetota</taxon>
        <taxon>Actinomycetes</taxon>
        <taxon>Micrococcales</taxon>
        <taxon>Microbacteriaceae</taxon>
        <taxon>Pseudoclavibacter</taxon>
    </lineage>
</organism>
<sequence>MSPRSSSADHHVKFSGDTWAKLAALGAGRGLSVPQVIVQGARAALAGVDPDAVAERIVVLTVSPLQESNIRHLLRVPKITDVEISEWVHVEPAVVAHFRAEVATSKPLDHAAIALALAGDPVRLMPAERRECVRLLTERDWSAEQIAEHLGCASRTVVRIRTDLNKTANKTTPAERRHNEGKRS</sequence>
<accession>A0A7W4ULT1</accession>
<dbReference type="EMBL" id="JACHWJ010000001">
    <property type="protein sequence ID" value="MBB2956815.1"/>
    <property type="molecule type" value="Genomic_DNA"/>
</dbReference>
<gene>
    <name evidence="2" type="ORF">FHX72_000927</name>
</gene>
<evidence type="ECO:0000256" key="1">
    <source>
        <dbReference type="SAM" id="MobiDB-lite"/>
    </source>
</evidence>
<proteinExistence type="predicted"/>
<dbReference type="Gene3D" id="1.10.10.10">
    <property type="entry name" value="Winged helix-like DNA-binding domain superfamily/Winged helix DNA-binding domain"/>
    <property type="match status" value="1"/>
</dbReference>
<dbReference type="InterPro" id="IPR036388">
    <property type="entry name" value="WH-like_DNA-bd_sf"/>
</dbReference>
<dbReference type="AlphaFoldDB" id="A0A7W4ULT1"/>
<reference evidence="2 3" key="1">
    <citation type="submission" date="2020-08" db="EMBL/GenBank/DDBJ databases">
        <title>Sequencing the genomes of 1000 actinobacteria strains.</title>
        <authorList>
            <person name="Klenk H.-P."/>
        </authorList>
    </citation>
    <scope>NUCLEOTIDE SEQUENCE [LARGE SCALE GENOMIC DNA]</scope>
    <source>
        <strain evidence="2 3">DSM 20419</strain>
    </source>
</reference>
<evidence type="ECO:0000313" key="3">
    <source>
        <dbReference type="Proteomes" id="UP000545286"/>
    </source>
</evidence>
<evidence type="ECO:0000313" key="2">
    <source>
        <dbReference type="EMBL" id="MBB2956815.1"/>
    </source>
</evidence>
<dbReference type="RefSeq" id="WP_183623273.1">
    <property type="nucleotide sequence ID" value="NZ_JACHWJ010000001.1"/>
</dbReference>
<protein>
    <submittedName>
        <fullName evidence="2">Uncharacterized protein</fullName>
    </submittedName>
</protein>
<dbReference type="Pfam" id="PF13384">
    <property type="entry name" value="HTH_23"/>
    <property type="match status" value="1"/>
</dbReference>
<dbReference type="Proteomes" id="UP000545286">
    <property type="component" value="Unassembled WGS sequence"/>
</dbReference>
<dbReference type="PROSITE" id="PS01275">
    <property type="entry name" value="EFP"/>
    <property type="match status" value="1"/>
</dbReference>
<name>A0A7W4ULT1_9MICO</name>
<dbReference type="InterPro" id="IPR013852">
    <property type="entry name" value="Transl_elong_P/YeiP_CS"/>
</dbReference>